<evidence type="ECO:0000256" key="2">
    <source>
        <dbReference type="SAM" id="MobiDB-lite"/>
    </source>
</evidence>
<evidence type="ECO:0000313" key="4">
    <source>
        <dbReference type="Proteomes" id="UP000663879"/>
    </source>
</evidence>
<dbReference type="AlphaFoldDB" id="A0A814LTS6"/>
<gene>
    <name evidence="3" type="ORF">OXX778_LOCUS19677</name>
</gene>
<accession>A0A814LTS6</accession>
<comment type="caution">
    <text evidence="3">The sequence shown here is derived from an EMBL/GenBank/DDBJ whole genome shotgun (WGS) entry which is preliminary data.</text>
</comment>
<evidence type="ECO:0008006" key="5">
    <source>
        <dbReference type="Google" id="ProtNLM"/>
    </source>
</evidence>
<feature type="region of interest" description="Disordered" evidence="2">
    <location>
        <begin position="252"/>
        <end position="281"/>
    </location>
</feature>
<evidence type="ECO:0000256" key="1">
    <source>
        <dbReference type="ARBA" id="ARBA00011026"/>
    </source>
</evidence>
<reference evidence="3" key="1">
    <citation type="submission" date="2021-02" db="EMBL/GenBank/DDBJ databases">
        <authorList>
            <person name="Nowell W R."/>
        </authorList>
    </citation>
    <scope>NUCLEOTIDE SEQUENCE</scope>
    <source>
        <strain evidence="3">Ploen Becks lab</strain>
    </source>
</reference>
<name>A0A814LTS6_9BILA</name>
<dbReference type="PANTHER" id="PTHR31214:SF3">
    <property type="entry name" value="PROTEIN FAM221B"/>
    <property type="match status" value="1"/>
</dbReference>
<comment type="similarity">
    <text evidence="1">Belongs to the FAM221 family.</text>
</comment>
<protein>
    <recommendedName>
        <fullName evidence="5">FAM221A</fullName>
    </recommendedName>
</protein>
<evidence type="ECO:0000313" key="3">
    <source>
        <dbReference type="EMBL" id="CAF1069990.1"/>
    </source>
</evidence>
<sequence length="281" mass="32958">MSKNSKPTNTNKSLVAKAYENQIIVKNSDGEYAPIGYTKREIKPADKAELVSVARAMNQDDFEPRVRKLFNAEAIAAEQAIQSGLYVGYRCPEFTWDCIRVNDNHKCFCGHLLNDHEKFDGKKYMLPCHQCKCKRYSFIPSRPEDVGEFWFARRRDFDVSTYRVKCKCKHAHDKHDPVMMNCKEKACGCRMFNSDFLCAACDQHWEKHETFFETLKERKEKKLPYGENYRPFNEMQELKQVLYDEEDQILPIDAPNRQQESRAIGYSKSPVKQSPRPPMRR</sequence>
<dbReference type="OrthoDB" id="196393at2759"/>
<proteinExistence type="inferred from homology"/>
<keyword evidence="4" id="KW-1185">Reference proteome</keyword>
<dbReference type="InterPro" id="IPR026755">
    <property type="entry name" value="Fam221a/b"/>
</dbReference>
<dbReference type="EMBL" id="CAJNOC010006089">
    <property type="protein sequence ID" value="CAF1069990.1"/>
    <property type="molecule type" value="Genomic_DNA"/>
</dbReference>
<organism evidence="3 4">
    <name type="scientific">Brachionus calyciflorus</name>
    <dbReference type="NCBI Taxonomy" id="104777"/>
    <lineage>
        <taxon>Eukaryota</taxon>
        <taxon>Metazoa</taxon>
        <taxon>Spiralia</taxon>
        <taxon>Gnathifera</taxon>
        <taxon>Rotifera</taxon>
        <taxon>Eurotatoria</taxon>
        <taxon>Monogononta</taxon>
        <taxon>Pseudotrocha</taxon>
        <taxon>Ploima</taxon>
        <taxon>Brachionidae</taxon>
        <taxon>Brachionus</taxon>
    </lineage>
</organism>
<dbReference type="Pfam" id="PF14753">
    <property type="entry name" value="FAM221"/>
    <property type="match status" value="2"/>
</dbReference>
<dbReference type="PANTHER" id="PTHR31214">
    <property type="entry name" value="PROTEIN FAM221A-RELATED"/>
    <property type="match status" value="1"/>
</dbReference>
<dbReference type="Proteomes" id="UP000663879">
    <property type="component" value="Unassembled WGS sequence"/>
</dbReference>